<dbReference type="InterPro" id="IPR038570">
    <property type="entry name" value="HicA_sf"/>
</dbReference>
<keyword evidence="5" id="KW-0378">Hydrolase</keyword>
<sequence length="79" mass="8983">MGKLSNIRTANAVKAFEEAGFVKISQVGSHIKMRRTTQESKVQTIIIPNHKTLKEGTLRNGILRPIFMTTKEFIDLLER</sequence>
<dbReference type="GO" id="GO:0004519">
    <property type="term" value="F:endonuclease activity"/>
    <property type="evidence" value="ECO:0007669"/>
    <property type="project" value="UniProtKB-KW"/>
</dbReference>
<accession>A0A0G1RJI6</accession>
<evidence type="ECO:0000256" key="4">
    <source>
        <dbReference type="ARBA" id="ARBA00022759"/>
    </source>
</evidence>
<reference evidence="8 9" key="1">
    <citation type="journal article" date="2015" name="Nature">
        <title>rRNA introns, odd ribosomes, and small enigmatic genomes across a large radiation of phyla.</title>
        <authorList>
            <person name="Brown C.T."/>
            <person name="Hug L.A."/>
            <person name="Thomas B.C."/>
            <person name="Sharon I."/>
            <person name="Castelle C.J."/>
            <person name="Singh A."/>
            <person name="Wilkins M.J."/>
            <person name="Williams K.H."/>
            <person name="Banfield J.F."/>
        </authorList>
    </citation>
    <scope>NUCLEOTIDE SEQUENCE [LARGE SCALE GENOMIC DNA]</scope>
</reference>
<keyword evidence="6" id="KW-0694">RNA-binding</keyword>
<proteinExistence type="inferred from homology"/>
<keyword evidence="7" id="KW-0346">Stress response</keyword>
<evidence type="ECO:0000256" key="5">
    <source>
        <dbReference type="ARBA" id="ARBA00022801"/>
    </source>
</evidence>
<protein>
    <recommendedName>
        <fullName evidence="10">YcfA family protein</fullName>
    </recommendedName>
</protein>
<dbReference type="EMBL" id="LCNO01000019">
    <property type="protein sequence ID" value="KKU57311.1"/>
    <property type="molecule type" value="Genomic_DNA"/>
</dbReference>
<dbReference type="Gene3D" id="3.30.920.30">
    <property type="entry name" value="Hypothetical protein"/>
    <property type="match status" value="1"/>
</dbReference>
<keyword evidence="2" id="KW-1277">Toxin-antitoxin system</keyword>
<evidence type="ECO:0000256" key="1">
    <source>
        <dbReference type="ARBA" id="ARBA00006620"/>
    </source>
</evidence>
<evidence type="ECO:0000313" key="9">
    <source>
        <dbReference type="Proteomes" id="UP000034307"/>
    </source>
</evidence>
<dbReference type="SUPFAM" id="SSF54786">
    <property type="entry name" value="YcfA/nrd intein domain"/>
    <property type="match status" value="1"/>
</dbReference>
<evidence type="ECO:0000256" key="7">
    <source>
        <dbReference type="ARBA" id="ARBA00023016"/>
    </source>
</evidence>
<keyword evidence="3" id="KW-0540">Nuclease</keyword>
<evidence type="ECO:0000256" key="3">
    <source>
        <dbReference type="ARBA" id="ARBA00022722"/>
    </source>
</evidence>
<name>A0A0G1RJI6_9BACT</name>
<comment type="caution">
    <text evidence="8">The sequence shown here is derived from an EMBL/GenBank/DDBJ whole genome shotgun (WGS) entry which is preliminary data.</text>
</comment>
<dbReference type="GO" id="GO:0003729">
    <property type="term" value="F:mRNA binding"/>
    <property type="evidence" value="ECO:0007669"/>
    <property type="project" value="InterPro"/>
</dbReference>
<evidence type="ECO:0000256" key="6">
    <source>
        <dbReference type="ARBA" id="ARBA00022884"/>
    </source>
</evidence>
<evidence type="ECO:0000256" key="2">
    <source>
        <dbReference type="ARBA" id="ARBA00022649"/>
    </source>
</evidence>
<keyword evidence="4" id="KW-0255">Endonuclease</keyword>
<gene>
    <name evidence="8" type="ORF">UX80_C0019G0003</name>
</gene>
<organism evidence="8 9">
    <name type="scientific">Candidatus Amesbacteria bacterium GW2011_GWA2_47_11b</name>
    <dbReference type="NCBI Taxonomy" id="1618358"/>
    <lineage>
        <taxon>Bacteria</taxon>
        <taxon>Candidatus Amesiibacteriota</taxon>
    </lineage>
</organism>
<evidence type="ECO:0000313" key="8">
    <source>
        <dbReference type="EMBL" id="KKU57311.1"/>
    </source>
</evidence>
<dbReference type="InterPro" id="IPR012933">
    <property type="entry name" value="HicA_mRNA_interferase"/>
</dbReference>
<dbReference type="Proteomes" id="UP000034307">
    <property type="component" value="Unassembled WGS sequence"/>
</dbReference>
<dbReference type="GO" id="GO:0016787">
    <property type="term" value="F:hydrolase activity"/>
    <property type="evidence" value="ECO:0007669"/>
    <property type="project" value="UniProtKB-KW"/>
</dbReference>
<comment type="similarity">
    <text evidence="1">Belongs to the HicA mRNA interferase family.</text>
</comment>
<dbReference type="AlphaFoldDB" id="A0A0G1RJI6"/>
<dbReference type="STRING" id="1618358.UX80_C0019G0003"/>
<evidence type="ECO:0008006" key="10">
    <source>
        <dbReference type="Google" id="ProtNLM"/>
    </source>
</evidence>
<dbReference type="Pfam" id="PF07927">
    <property type="entry name" value="HicA_toxin"/>
    <property type="match status" value="1"/>
</dbReference>